<gene>
    <name evidence="2" type="ORF">BCR35DRAFT_167765</name>
</gene>
<dbReference type="EMBL" id="MCGR01000056">
    <property type="protein sequence ID" value="ORY69408.1"/>
    <property type="molecule type" value="Genomic_DNA"/>
</dbReference>
<dbReference type="AlphaFoldDB" id="A0A1Y2ECW5"/>
<dbReference type="InParanoid" id="A0A1Y2ECW5"/>
<protein>
    <submittedName>
        <fullName evidence="2">Uncharacterized protein</fullName>
    </submittedName>
</protein>
<dbReference type="Proteomes" id="UP000193467">
    <property type="component" value="Unassembled WGS sequence"/>
</dbReference>
<feature type="compositionally biased region" description="Basic residues" evidence="1">
    <location>
        <begin position="181"/>
        <end position="191"/>
    </location>
</feature>
<evidence type="ECO:0000313" key="2">
    <source>
        <dbReference type="EMBL" id="ORY69408.1"/>
    </source>
</evidence>
<name>A0A1Y2ECW5_9BASI</name>
<feature type="compositionally biased region" description="Polar residues" evidence="1">
    <location>
        <begin position="48"/>
        <end position="68"/>
    </location>
</feature>
<reference evidence="2 3" key="1">
    <citation type="submission" date="2016-07" db="EMBL/GenBank/DDBJ databases">
        <title>Pervasive Adenine N6-methylation of Active Genes in Fungi.</title>
        <authorList>
            <consortium name="DOE Joint Genome Institute"/>
            <person name="Mondo S.J."/>
            <person name="Dannebaum R.O."/>
            <person name="Kuo R.C."/>
            <person name="Labutti K."/>
            <person name="Haridas S."/>
            <person name="Kuo A."/>
            <person name="Salamov A."/>
            <person name="Ahrendt S.R."/>
            <person name="Lipzen A."/>
            <person name="Sullivan W."/>
            <person name="Andreopoulos W.B."/>
            <person name="Clum A."/>
            <person name="Lindquist E."/>
            <person name="Daum C."/>
            <person name="Ramamoorthy G.K."/>
            <person name="Gryganskyi A."/>
            <person name="Culley D."/>
            <person name="Magnuson J.K."/>
            <person name="James T.Y."/>
            <person name="O'Malley M.A."/>
            <person name="Stajich J.E."/>
            <person name="Spatafora J.W."/>
            <person name="Visel A."/>
            <person name="Grigoriev I.V."/>
        </authorList>
    </citation>
    <scope>NUCLEOTIDE SEQUENCE [LARGE SCALE GENOMIC DNA]</scope>
    <source>
        <strain evidence="2 3">62-1032</strain>
    </source>
</reference>
<keyword evidence="3" id="KW-1185">Reference proteome</keyword>
<evidence type="ECO:0000256" key="1">
    <source>
        <dbReference type="SAM" id="MobiDB-lite"/>
    </source>
</evidence>
<feature type="region of interest" description="Disordered" evidence="1">
    <location>
        <begin position="161"/>
        <end position="191"/>
    </location>
</feature>
<comment type="caution">
    <text evidence="2">The sequence shown here is derived from an EMBL/GenBank/DDBJ whole genome shotgun (WGS) entry which is preliminary data.</text>
</comment>
<sequence length="191" mass="20116">MSGLASKACCTTCLGGATGRTRLLESGKSLTRLQSREMQLGFACTTAGASDATSWPCTTNRRFPSNAGSPPVIQVKPAMTPPVQVSPEGVRPVSKRKKPAVRAPSPELGLVEEDPLHTQQETAQPRRAPPAPSTDAEASSSEEDELVSLSVKKVTVVSFLADSVADRPSLHSSRSRSTCGRGKRGRLSSTT</sequence>
<proteinExistence type="predicted"/>
<evidence type="ECO:0000313" key="3">
    <source>
        <dbReference type="Proteomes" id="UP000193467"/>
    </source>
</evidence>
<feature type="region of interest" description="Disordered" evidence="1">
    <location>
        <begin position="48"/>
        <end position="147"/>
    </location>
</feature>
<organism evidence="2 3">
    <name type="scientific">Leucosporidium creatinivorum</name>
    <dbReference type="NCBI Taxonomy" id="106004"/>
    <lineage>
        <taxon>Eukaryota</taxon>
        <taxon>Fungi</taxon>
        <taxon>Dikarya</taxon>
        <taxon>Basidiomycota</taxon>
        <taxon>Pucciniomycotina</taxon>
        <taxon>Microbotryomycetes</taxon>
        <taxon>Leucosporidiales</taxon>
        <taxon>Leucosporidium</taxon>
    </lineage>
</organism>
<accession>A0A1Y2ECW5</accession>